<dbReference type="EMBL" id="JBEUOH010000007">
    <property type="protein sequence ID" value="KAL0892014.1"/>
    <property type="molecule type" value="Genomic_DNA"/>
</dbReference>
<comment type="caution">
    <text evidence="2">The sequence shown here is derived from an EMBL/GenBank/DDBJ whole genome shotgun (WGS) entry which is preliminary data.</text>
</comment>
<gene>
    <name evidence="2" type="ORF">ABMA27_015239</name>
</gene>
<keyword evidence="3" id="KW-1185">Reference proteome</keyword>
<reference evidence="2 3" key="1">
    <citation type="submission" date="2024-06" db="EMBL/GenBank/DDBJ databases">
        <title>A chromosome-level genome assembly of beet webworm, Loxostege sticticalis.</title>
        <authorList>
            <person name="Zhang Y."/>
        </authorList>
    </citation>
    <scope>NUCLEOTIDE SEQUENCE [LARGE SCALE GENOMIC DNA]</scope>
    <source>
        <strain evidence="2">AQ026</strain>
        <tissue evidence="2">Whole body</tissue>
    </source>
</reference>
<sequence>MLIKVIAVIALAASCLVEEHAYSSQSIPQVKFEKQVVKKVVPVANYIEKDHKHEEHKHVQL</sequence>
<name>A0ABR3I743_LOXSC</name>
<keyword evidence="1" id="KW-0732">Signal</keyword>
<feature type="chain" id="PRO_5047011528" evidence="1">
    <location>
        <begin position="18"/>
        <end position="61"/>
    </location>
</feature>
<evidence type="ECO:0000313" key="2">
    <source>
        <dbReference type="EMBL" id="KAL0892014.1"/>
    </source>
</evidence>
<organism evidence="2 3">
    <name type="scientific">Loxostege sticticalis</name>
    <name type="common">Beet webworm moth</name>
    <dbReference type="NCBI Taxonomy" id="481309"/>
    <lineage>
        <taxon>Eukaryota</taxon>
        <taxon>Metazoa</taxon>
        <taxon>Ecdysozoa</taxon>
        <taxon>Arthropoda</taxon>
        <taxon>Hexapoda</taxon>
        <taxon>Insecta</taxon>
        <taxon>Pterygota</taxon>
        <taxon>Neoptera</taxon>
        <taxon>Endopterygota</taxon>
        <taxon>Lepidoptera</taxon>
        <taxon>Glossata</taxon>
        <taxon>Ditrysia</taxon>
        <taxon>Pyraloidea</taxon>
        <taxon>Crambidae</taxon>
        <taxon>Pyraustinae</taxon>
        <taxon>Loxostege</taxon>
    </lineage>
</organism>
<protein>
    <submittedName>
        <fullName evidence="2">Uncharacterized protein</fullName>
    </submittedName>
</protein>
<accession>A0ABR3I743</accession>
<proteinExistence type="predicted"/>
<evidence type="ECO:0000256" key="1">
    <source>
        <dbReference type="SAM" id="SignalP"/>
    </source>
</evidence>
<feature type="signal peptide" evidence="1">
    <location>
        <begin position="1"/>
        <end position="17"/>
    </location>
</feature>
<dbReference type="PROSITE" id="PS51257">
    <property type="entry name" value="PROKAR_LIPOPROTEIN"/>
    <property type="match status" value="1"/>
</dbReference>
<evidence type="ECO:0000313" key="3">
    <source>
        <dbReference type="Proteomes" id="UP001549920"/>
    </source>
</evidence>
<dbReference type="Proteomes" id="UP001549920">
    <property type="component" value="Unassembled WGS sequence"/>
</dbReference>